<reference evidence="1 2" key="1">
    <citation type="submission" date="2024-03" db="EMBL/GenBank/DDBJ databases">
        <title>Rhodococcus navarretei sp. nov. and Pseudarthrobacter quantumdoti sp. nov., two new species with the ability to biosynthesize Quantum Dots isolated from soil samples at Union Glacier, Antarctica.</title>
        <authorList>
            <person name="Vargas M."/>
        </authorList>
    </citation>
    <scope>NUCLEOTIDE SEQUENCE [LARGE SCALE GENOMIC DNA]</scope>
    <source>
        <strain evidence="1 2">EXRC-4A-4</strain>
    </source>
</reference>
<evidence type="ECO:0000313" key="1">
    <source>
        <dbReference type="EMBL" id="MEK8073166.1"/>
    </source>
</evidence>
<keyword evidence="2" id="KW-1185">Reference proteome</keyword>
<dbReference type="InterPro" id="IPR029787">
    <property type="entry name" value="Nucleotide_cyclase"/>
</dbReference>
<dbReference type="EMBL" id="JBBPCN010000001">
    <property type="protein sequence ID" value="MEK8073166.1"/>
    <property type="molecule type" value="Genomic_DNA"/>
</dbReference>
<dbReference type="InterPro" id="IPR001054">
    <property type="entry name" value="A/G_cyclase"/>
</dbReference>
<comment type="caution">
    <text evidence="1">The sequence shown here is derived from an EMBL/GenBank/DDBJ whole genome shotgun (WGS) entry which is preliminary data.</text>
</comment>
<gene>
    <name evidence="1" type="ORF">AABD04_20165</name>
</gene>
<dbReference type="Proteomes" id="UP001456513">
    <property type="component" value="Unassembled WGS sequence"/>
</dbReference>
<dbReference type="SUPFAM" id="SSF55073">
    <property type="entry name" value="Nucleotide cyclase"/>
    <property type="match status" value="1"/>
</dbReference>
<dbReference type="Gene3D" id="3.30.70.1230">
    <property type="entry name" value="Nucleotide cyclase"/>
    <property type="match status" value="1"/>
</dbReference>
<name>A0ABU9D1V0_9NOCA</name>
<proteinExistence type="predicted"/>
<evidence type="ECO:0000313" key="2">
    <source>
        <dbReference type="Proteomes" id="UP001456513"/>
    </source>
</evidence>
<organism evidence="1 2">
    <name type="scientific">Rhodococcus navarretei</name>
    <dbReference type="NCBI Taxonomy" id="3128981"/>
    <lineage>
        <taxon>Bacteria</taxon>
        <taxon>Bacillati</taxon>
        <taxon>Actinomycetota</taxon>
        <taxon>Actinomycetes</taxon>
        <taxon>Mycobacteriales</taxon>
        <taxon>Nocardiaceae</taxon>
        <taxon>Rhodococcus</taxon>
    </lineage>
</organism>
<dbReference type="CDD" id="cd07302">
    <property type="entry name" value="CHD"/>
    <property type="match status" value="1"/>
</dbReference>
<accession>A0ABU9D1V0</accession>
<dbReference type="RefSeq" id="WP_141215092.1">
    <property type="nucleotide sequence ID" value="NZ_JBBPCN010000001.1"/>
</dbReference>
<protein>
    <submittedName>
        <fullName evidence="1">Adenylate/guanylate cyclase domain-containing protein</fullName>
    </submittedName>
</protein>
<sequence>MSFKSDLETQVDSLINTPFKIRDGRVIPTSSSIGPHDYVALSDVAYLYTDMADSSSIPSRFEYDEGARILRVFLTTVCRVIRDRGGEIRSFDGDRVMAMFKGDDAANDAVDAGLRINWAISVLAHDALTLYEPYWNEFLENDWKLRHRTGIDIGFAHVVRGGVRDHNDLVSIGHAPNTAAKLSDYKDGGATIITDDVYELLSEKNLRSENSEKKDGVVRDMWQHKGYTKIGSRIENVYTSTWWRSYS</sequence>